<evidence type="ECO:0000256" key="3">
    <source>
        <dbReference type="ARBA" id="ARBA00022989"/>
    </source>
</evidence>
<feature type="transmembrane region" description="Helical" evidence="5">
    <location>
        <begin position="272"/>
        <end position="289"/>
    </location>
</feature>
<dbReference type="GO" id="GO:0016765">
    <property type="term" value="F:transferase activity, transferring alkyl or aryl (other than methyl) groups"/>
    <property type="evidence" value="ECO:0007669"/>
    <property type="project" value="InterPro"/>
</dbReference>
<comment type="caution">
    <text evidence="6">The sequence shown here is derived from an EMBL/GenBank/DDBJ whole genome shotgun (WGS) entry which is preliminary data.</text>
</comment>
<evidence type="ECO:0000256" key="4">
    <source>
        <dbReference type="ARBA" id="ARBA00023136"/>
    </source>
</evidence>
<reference evidence="6 7" key="1">
    <citation type="journal article" date="2018" name="ISME J.">
        <title>A methanotrophic archaeon couples anaerobic oxidation of methane to Fe(III) reduction.</title>
        <authorList>
            <person name="Cai C."/>
            <person name="Leu A.O."/>
            <person name="Xie G.J."/>
            <person name="Guo J."/>
            <person name="Feng Y."/>
            <person name="Zhao J.X."/>
            <person name="Tyson G.W."/>
            <person name="Yuan Z."/>
            <person name="Hu S."/>
        </authorList>
    </citation>
    <scope>NUCLEOTIDE SEQUENCE [LARGE SCALE GENOMIC DNA]</scope>
    <source>
        <strain evidence="6">FeB_12</strain>
    </source>
</reference>
<dbReference type="PANTHER" id="PTHR11048:SF5">
    <property type="entry name" value="DECAPRENYL-PHOSPHATE PHOSPHORIBOSYLTRANSFERASE"/>
    <property type="match status" value="1"/>
</dbReference>
<dbReference type="CDD" id="cd13963">
    <property type="entry name" value="PT_UbiA_2"/>
    <property type="match status" value="1"/>
</dbReference>
<sequence>MLLHIFRLARPAQWVKNSVVLAALVFAGAIRDTAKAELAVAAAAIFCVLSSAIYIFNDLIDRNKDKAHPLKKDRPIASGAVSPTTAIFMIVILLAIGLFAAQLLNPSFLLVAVGFVAVNALYTLLLKDIVILDAMTLALSFVVRAYAGAAAIDVPASKWMLINTLLLALFLGFGKRRHELVLLENDAHTHRKSLSNYSPYLLDQLIGVTTASVVVMYMLYTFSTEVSQKLGTENLYLTIPFVVYGIFRYLYLIHRKAEGGSPTRALFADKPLLATVILWLVTAILVLYHA</sequence>
<dbReference type="Proteomes" id="UP000250918">
    <property type="component" value="Unassembled WGS sequence"/>
</dbReference>
<dbReference type="GO" id="GO:0005886">
    <property type="term" value="C:plasma membrane"/>
    <property type="evidence" value="ECO:0007669"/>
    <property type="project" value="TreeGrafter"/>
</dbReference>
<dbReference type="InterPro" id="IPR000537">
    <property type="entry name" value="UbiA_prenyltransferase"/>
</dbReference>
<feature type="transmembrane region" description="Helical" evidence="5">
    <location>
        <begin position="234"/>
        <end position="251"/>
    </location>
</feature>
<feature type="transmembrane region" description="Helical" evidence="5">
    <location>
        <begin position="200"/>
        <end position="222"/>
    </location>
</feature>
<keyword evidence="2 5" id="KW-0812">Transmembrane</keyword>
<protein>
    <submittedName>
        <fullName evidence="6">Decaprenyl-phosphate phosphoribosyltransferase</fullName>
    </submittedName>
</protein>
<proteinExistence type="predicted"/>
<dbReference type="AlphaFoldDB" id="A0A855X5S6"/>
<dbReference type="NCBIfam" id="NF008977">
    <property type="entry name" value="PRK12324.1-2"/>
    <property type="match status" value="1"/>
</dbReference>
<dbReference type="PANTHER" id="PTHR11048">
    <property type="entry name" value="PRENYLTRANSFERASES"/>
    <property type="match status" value="1"/>
</dbReference>
<feature type="transmembrane region" description="Helical" evidence="5">
    <location>
        <begin position="36"/>
        <end position="56"/>
    </location>
</feature>
<evidence type="ECO:0000313" key="6">
    <source>
        <dbReference type="EMBL" id="PWB72310.1"/>
    </source>
</evidence>
<feature type="transmembrane region" description="Helical" evidence="5">
    <location>
        <begin position="76"/>
        <end position="101"/>
    </location>
</feature>
<evidence type="ECO:0000256" key="5">
    <source>
        <dbReference type="SAM" id="Phobius"/>
    </source>
</evidence>
<gene>
    <name evidence="6" type="ORF">C3F09_06865</name>
</gene>
<feature type="transmembrane region" description="Helical" evidence="5">
    <location>
        <begin position="107"/>
        <end position="125"/>
    </location>
</feature>
<dbReference type="GO" id="GO:0009247">
    <property type="term" value="P:glycolipid biosynthetic process"/>
    <property type="evidence" value="ECO:0007669"/>
    <property type="project" value="TreeGrafter"/>
</dbReference>
<dbReference type="GO" id="GO:0016757">
    <property type="term" value="F:glycosyltransferase activity"/>
    <property type="evidence" value="ECO:0007669"/>
    <property type="project" value="UniProtKB-KW"/>
</dbReference>
<dbReference type="EMBL" id="PQAP01000089">
    <property type="protein sequence ID" value="PWB72310.1"/>
    <property type="molecule type" value="Genomic_DNA"/>
</dbReference>
<dbReference type="Gene3D" id="1.10.357.140">
    <property type="entry name" value="UbiA prenyltransferase"/>
    <property type="match status" value="1"/>
</dbReference>
<dbReference type="Pfam" id="PF01040">
    <property type="entry name" value="UbiA"/>
    <property type="match status" value="1"/>
</dbReference>
<dbReference type="InterPro" id="IPR044878">
    <property type="entry name" value="UbiA_sf"/>
</dbReference>
<feature type="transmembrane region" description="Helical" evidence="5">
    <location>
        <begin position="132"/>
        <end position="152"/>
    </location>
</feature>
<evidence type="ECO:0000256" key="2">
    <source>
        <dbReference type="ARBA" id="ARBA00022692"/>
    </source>
</evidence>
<evidence type="ECO:0000256" key="1">
    <source>
        <dbReference type="ARBA" id="ARBA00004141"/>
    </source>
</evidence>
<keyword evidence="3 5" id="KW-1133">Transmembrane helix</keyword>
<keyword evidence="4 5" id="KW-0472">Membrane</keyword>
<feature type="transmembrane region" description="Helical" evidence="5">
    <location>
        <begin position="158"/>
        <end position="174"/>
    </location>
</feature>
<organism evidence="6 7">
    <name type="scientific">candidate division GN15 bacterium</name>
    <dbReference type="NCBI Taxonomy" id="2072418"/>
    <lineage>
        <taxon>Bacteria</taxon>
        <taxon>candidate division GN15</taxon>
    </lineage>
</organism>
<dbReference type="InterPro" id="IPR039653">
    <property type="entry name" value="Prenyltransferase"/>
</dbReference>
<accession>A0A855X5S6</accession>
<evidence type="ECO:0000313" key="7">
    <source>
        <dbReference type="Proteomes" id="UP000250918"/>
    </source>
</evidence>
<comment type="subcellular location">
    <subcellularLocation>
        <location evidence="1">Membrane</location>
        <topology evidence="1">Multi-pass membrane protein</topology>
    </subcellularLocation>
</comment>
<keyword evidence="6" id="KW-0328">Glycosyltransferase</keyword>
<name>A0A855X5S6_9BACT</name>
<keyword evidence="6" id="KW-0808">Transferase</keyword>